<keyword evidence="4" id="KW-1185">Reference proteome</keyword>
<evidence type="ECO:0000313" key="4">
    <source>
        <dbReference type="Proteomes" id="UP001262410"/>
    </source>
</evidence>
<dbReference type="GO" id="GO:0032259">
    <property type="term" value="P:methylation"/>
    <property type="evidence" value="ECO:0007669"/>
    <property type="project" value="UniProtKB-KW"/>
</dbReference>
<name>A0ABU1JKR4_9PROT</name>
<keyword evidence="1" id="KW-0808">Transferase</keyword>
<reference evidence="3 4" key="1">
    <citation type="submission" date="2023-07" db="EMBL/GenBank/DDBJ databases">
        <title>Sorghum-associated microbial communities from plants grown in Nebraska, USA.</title>
        <authorList>
            <person name="Schachtman D."/>
        </authorList>
    </citation>
    <scope>NUCLEOTIDE SEQUENCE [LARGE SCALE GENOMIC DNA]</scope>
    <source>
        <strain evidence="3 4">584</strain>
    </source>
</reference>
<sequence>MPEETDVAAHYARDGLEAAILAGLRAAGRDPERLAPADLAPVDEFHIGGREATEALAGQLDLRPGQALLDIGSGLGGAARHFAQAHGCRAWGVDLTADFVAVATSLAGRVGLADRVRYIEGSALALPFPAGTFDAATLLHVGMNIADKPALFAEARRVLKPGAAFGIYDVMRTGDGEPAYPVPWATTAEGSALATPDAYRHALAGAGFSVTAERNRRDFAIDFFRRQRAGMAEHGQPPLGLHLVMGPEAGRKIAHLAAAIEAGVVAPVEMICRAT</sequence>
<organism evidence="3 4">
    <name type="scientific">Inquilinus ginsengisoli</name>
    <dbReference type="NCBI Taxonomy" id="363840"/>
    <lineage>
        <taxon>Bacteria</taxon>
        <taxon>Pseudomonadati</taxon>
        <taxon>Pseudomonadota</taxon>
        <taxon>Alphaproteobacteria</taxon>
        <taxon>Rhodospirillales</taxon>
        <taxon>Rhodospirillaceae</taxon>
        <taxon>Inquilinus</taxon>
    </lineage>
</organism>
<dbReference type="InterPro" id="IPR013216">
    <property type="entry name" value="Methyltransf_11"/>
</dbReference>
<protein>
    <submittedName>
        <fullName evidence="3">SAM-dependent methyltransferase</fullName>
    </submittedName>
</protein>
<evidence type="ECO:0000259" key="2">
    <source>
        <dbReference type="Pfam" id="PF08241"/>
    </source>
</evidence>
<dbReference type="PANTHER" id="PTHR44068:SF11">
    <property type="entry name" value="GERANYL DIPHOSPHATE 2-C-METHYLTRANSFERASE"/>
    <property type="match status" value="1"/>
</dbReference>
<accession>A0ABU1JKR4</accession>
<feature type="domain" description="Methyltransferase type 11" evidence="2">
    <location>
        <begin position="69"/>
        <end position="165"/>
    </location>
</feature>
<dbReference type="Gene3D" id="3.40.50.150">
    <property type="entry name" value="Vaccinia Virus protein VP39"/>
    <property type="match status" value="1"/>
</dbReference>
<gene>
    <name evidence="3" type="ORF">E9232_001717</name>
</gene>
<dbReference type="SUPFAM" id="SSF53335">
    <property type="entry name" value="S-adenosyl-L-methionine-dependent methyltransferases"/>
    <property type="match status" value="1"/>
</dbReference>
<evidence type="ECO:0000313" key="3">
    <source>
        <dbReference type="EMBL" id="MDR6289202.1"/>
    </source>
</evidence>
<proteinExistence type="predicted"/>
<dbReference type="Pfam" id="PF08241">
    <property type="entry name" value="Methyltransf_11"/>
    <property type="match status" value="1"/>
</dbReference>
<comment type="caution">
    <text evidence="3">The sequence shown here is derived from an EMBL/GenBank/DDBJ whole genome shotgun (WGS) entry which is preliminary data.</text>
</comment>
<dbReference type="PANTHER" id="PTHR44068">
    <property type="entry name" value="ZGC:194242"/>
    <property type="match status" value="1"/>
</dbReference>
<dbReference type="GO" id="GO:0008168">
    <property type="term" value="F:methyltransferase activity"/>
    <property type="evidence" value="ECO:0007669"/>
    <property type="project" value="UniProtKB-KW"/>
</dbReference>
<dbReference type="RefSeq" id="WP_309793383.1">
    <property type="nucleotide sequence ID" value="NZ_JAVDPW010000003.1"/>
</dbReference>
<dbReference type="Proteomes" id="UP001262410">
    <property type="component" value="Unassembled WGS sequence"/>
</dbReference>
<dbReference type="InterPro" id="IPR029063">
    <property type="entry name" value="SAM-dependent_MTases_sf"/>
</dbReference>
<keyword evidence="3" id="KW-0489">Methyltransferase</keyword>
<dbReference type="EMBL" id="JAVDPW010000003">
    <property type="protein sequence ID" value="MDR6289202.1"/>
    <property type="molecule type" value="Genomic_DNA"/>
</dbReference>
<dbReference type="CDD" id="cd02440">
    <property type="entry name" value="AdoMet_MTases"/>
    <property type="match status" value="1"/>
</dbReference>
<dbReference type="InterPro" id="IPR050447">
    <property type="entry name" value="Erg6_SMT_methyltransf"/>
</dbReference>
<evidence type="ECO:0000256" key="1">
    <source>
        <dbReference type="ARBA" id="ARBA00022679"/>
    </source>
</evidence>